<comment type="caution">
    <text evidence="2">The sequence shown here is derived from an EMBL/GenBank/DDBJ whole genome shotgun (WGS) entry which is preliminary data.</text>
</comment>
<accession>A0AA36HZ45</accession>
<feature type="signal peptide" evidence="1">
    <location>
        <begin position="1"/>
        <end position="16"/>
    </location>
</feature>
<dbReference type="Gene3D" id="1.20.120.20">
    <property type="entry name" value="Apolipoprotein"/>
    <property type="match status" value="1"/>
</dbReference>
<feature type="chain" id="PRO_5041213169" evidence="1">
    <location>
        <begin position="17"/>
        <end position="303"/>
    </location>
</feature>
<dbReference type="EMBL" id="CAUJNA010000446">
    <property type="protein sequence ID" value="CAJ1377154.1"/>
    <property type="molecule type" value="Genomic_DNA"/>
</dbReference>
<evidence type="ECO:0000256" key="1">
    <source>
        <dbReference type="SAM" id="SignalP"/>
    </source>
</evidence>
<gene>
    <name evidence="2" type="ORF">EVOR1521_LOCUS6038</name>
</gene>
<dbReference type="AlphaFoldDB" id="A0AA36HZ45"/>
<name>A0AA36HZ45_9DINO</name>
<organism evidence="2 3">
    <name type="scientific">Effrenium voratum</name>
    <dbReference type="NCBI Taxonomy" id="2562239"/>
    <lineage>
        <taxon>Eukaryota</taxon>
        <taxon>Sar</taxon>
        <taxon>Alveolata</taxon>
        <taxon>Dinophyceae</taxon>
        <taxon>Suessiales</taxon>
        <taxon>Symbiodiniaceae</taxon>
        <taxon>Effrenium</taxon>
    </lineage>
</organism>
<protein>
    <submittedName>
        <fullName evidence="2">Uncharacterized protein</fullName>
    </submittedName>
</protein>
<reference evidence="2" key="1">
    <citation type="submission" date="2023-08" db="EMBL/GenBank/DDBJ databases">
        <authorList>
            <person name="Chen Y."/>
            <person name="Shah S."/>
            <person name="Dougan E. K."/>
            <person name="Thang M."/>
            <person name="Chan C."/>
        </authorList>
    </citation>
    <scope>NUCLEOTIDE SEQUENCE</scope>
</reference>
<keyword evidence="3" id="KW-1185">Reference proteome</keyword>
<dbReference type="Proteomes" id="UP001178507">
    <property type="component" value="Unassembled WGS sequence"/>
</dbReference>
<keyword evidence="1" id="KW-0732">Signal</keyword>
<evidence type="ECO:0000313" key="3">
    <source>
        <dbReference type="Proteomes" id="UP001178507"/>
    </source>
</evidence>
<sequence length="303" mass="32017">MWKIALTILAVALAEAQDCEADELQLLQGKKQQDGQMVGDSEQFPDLDKLGKMANQLGGVFGKGLKTVTGKLDGALNIANSKVLMAVAKTNSALVRDFELGANANGSISQNLTKFKALLNKTTGSLMPTFTAVTQQVTGALSAAQSTLGTLGKQEDLVKKLDSCVQTANQKVASMKMKAEEVAGDFAPAAEDKLEDALAGMDSKLEALQEETTSFTQDFDVNFKGFASDLTGAAQDEFMGADAAMEIGNVTEKVEMLLMNFQSMVGNATSGLKTCGSSVDTAMHKASKGFFGKIGDVFGHIFR</sequence>
<evidence type="ECO:0000313" key="2">
    <source>
        <dbReference type="EMBL" id="CAJ1377154.1"/>
    </source>
</evidence>
<proteinExistence type="predicted"/>